<dbReference type="AlphaFoldDB" id="A0A804NVX3"/>
<evidence type="ECO:0000313" key="2">
    <source>
        <dbReference type="EnsemblPlants" id="Zm00001eb190520_P001"/>
    </source>
</evidence>
<reference evidence="2" key="3">
    <citation type="submission" date="2021-05" db="UniProtKB">
        <authorList>
            <consortium name="EnsemblPlants"/>
        </authorList>
    </citation>
    <scope>IDENTIFICATION</scope>
    <source>
        <strain evidence="2">cv. B73</strain>
    </source>
</reference>
<protein>
    <submittedName>
        <fullName evidence="2">Uncharacterized protein</fullName>
    </submittedName>
</protein>
<reference evidence="3" key="1">
    <citation type="journal article" date="2009" name="Science">
        <title>The B73 maize genome: complexity, diversity, and dynamics.</title>
        <authorList>
            <person name="Schnable P.S."/>
            <person name="Ware D."/>
            <person name="Fulton R.S."/>
            <person name="Stein J.C."/>
            <person name="Wei F."/>
            <person name="Pasternak S."/>
            <person name="Liang C."/>
            <person name="Zhang J."/>
            <person name="Fulton L."/>
            <person name="Graves T.A."/>
            <person name="Minx P."/>
            <person name="Reily A.D."/>
            <person name="Courtney L."/>
            <person name="Kruchowski S.S."/>
            <person name="Tomlinson C."/>
            <person name="Strong C."/>
            <person name="Delehaunty K."/>
            <person name="Fronick C."/>
            <person name="Courtney B."/>
            <person name="Rock S.M."/>
            <person name="Belter E."/>
            <person name="Du F."/>
            <person name="Kim K."/>
            <person name="Abbott R.M."/>
            <person name="Cotton M."/>
            <person name="Levy A."/>
            <person name="Marchetto P."/>
            <person name="Ochoa K."/>
            <person name="Jackson S.M."/>
            <person name="Gillam B."/>
            <person name="Chen W."/>
            <person name="Yan L."/>
            <person name="Higginbotham J."/>
            <person name="Cardenas M."/>
            <person name="Waligorski J."/>
            <person name="Applebaum E."/>
            <person name="Phelps L."/>
            <person name="Falcone J."/>
            <person name="Kanchi K."/>
            <person name="Thane T."/>
            <person name="Scimone A."/>
            <person name="Thane N."/>
            <person name="Henke J."/>
            <person name="Wang T."/>
            <person name="Ruppert J."/>
            <person name="Shah N."/>
            <person name="Rotter K."/>
            <person name="Hodges J."/>
            <person name="Ingenthron E."/>
            <person name="Cordes M."/>
            <person name="Kohlberg S."/>
            <person name="Sgro J."/>
            <person name="Delgado B."/>
            <person name="Mead K."/>
            <person name="Chinwalla A."/>
            <person name="Leonard S."/>
            <person name="Crouse K."/>
            <person name="Collura K."/>
            <person name="Kudrna D."/>
            <person name="Currie J."/>
            <person name="He R."/>
            <person name="Angelova A."/>
            <person name="Rajasekar S."/>
            <person name="Mueller T."/>
            <person name="Lomeli R."/>
            <person name="Scara G."/>
            <person name="Ko A."/>
            <person name="Delaney K."/>
            <person name="Wissotski M."/>
            <person name="Lopez G."/>
            <person name="Campos D."/>
            <person name="Braidotti M."/>
            <person name="Ashley E."/>
            <person name="Golser W."/>
            <person name="Kim H."/>
            <person name="Lee S."/>
            <person name="Lin J."/>
            <person name="Dujmic Z."/>
            <person name="Kim W."/>
            <person name="Talag J."/>
            <person name="Zuccolo A."/>
            <person name="Fan C."/>
            <person name="Sebastian A."/>
            <person name="Kramer M."/>
            <person name="Spiegel L."/>
            <person name="Nascimento L."/>
            <person name="Zutavern T."/>
            <person name="Miller B."/>
            <person name="Ambroise C."/>
            <person name="Muller S."/>
            <person name="Spooner W."/>
            <person name="Narechania A."/>
            <person name="Ren L."/>
            <person name="Wei S."/>
            <person name="Kumari S."/>
            <person name="Faga B."/>
            <person name="Levy M.J."/>
            <person name="McMahan L."/>
            <person name="Van Buren P."/>
            <person name="Vaughn M.W."/>
            <person name="Ying K."/>
            <person name="Yeh C.-T."/>
            <person name="Emrich S.J."/>
            <person name="Jia Y."/>
            <person name="Kalyanaraman A."/>
            <person name="Hsia A.-P."/>
            <person name="Barbazuk W.B."/>
            <person name="Baucom R.S."/>
            <person name="Brutnell T.P."/>
            <person name="Carpita N.C."/>
            <person name="Chaparro C."/>
            <person name="Chia J.-M."/>
            <person name="Deragon J.-M."/>
            <person name="Estill J.C."/>
            <person name="Fu Y."/>
            <person name="Jeddeloh J.A."/>
            <person name="Han Y."/>
            <person name="Lee H."/>
            <person name="Li P."/>
            <person name="Lisch D.R."/>
            <person name="Liu S."/>
            <person name="Liu Z."/>
            <person name="Nagel D.H."/>
            <person name="McCann M.C."/>
            <person name="SanMiguel P."/>
            <person name="Myers A.M."/>
            <person name="Nettleton D."/>
            <person name="Nguyen J."/>
            <person name="Penning B.W."/>
            <person name="Ponnala L."/>
            <person name="Schneider K.L."/>
            <person name="Schwartz D.C."/>
            <person name="Sharma A."/>
            <person name="Soderlund C."/>
            <person name="Springer N.M."/>
            <person name="Sun Q."/>
            <person name="Wang H."/>
            <person name="Waterman M."/>
            <person name="Westerman R."/>
            <person name="Wolfgruber T.K."/>
            <person name="Yang L."/>
            <person name="Yu Y."/>
            <person name="Zhang L."/>
            <person name="Zhou S."/>
            <person name="Zhu Q."/>
            <person name="Bennetzen J.L."/>
            <person name="Dawe R.K."/>
            <person name="Jiang J."/>
            <person name="Jiang N."/>
            <person name="Presting G.G."/>
            <person name="Wessler S.R."/>
            <person name="Aluru S."/>
            <person name="Martienssen R.A."/>
            <person name="Clifton S.W."/>
            <person name="McCombie W.R."/>
            <person name="Wing R.A."/>
            <person name="Wilson R.K."/>
        </authorList>
    </citation>
    <scope>NUCLEOTIDE SEQUENCE [LARGE SCALE GENOMIC DNA]</scope>
    <source>
        <strain evidence="3">cv. B73</strain>
    </source>
</reference>
<dbReference type="EnsemblPlants" id="Zm00001eb190520_T001">
    <property type="protein sequence ID" value="Zm00001eb190520_P001"/>
    <property type="gene ID" value="Zm00001eb190520"/>
</dbReference>
<organism evidence="2 3">
    <name type="scientific">Zea mays</name>
    <name type="common">Maize</name>
    <dbReference type="NCBI Taxonomy" id="4577"/>
    <lineage>
        <taxon>Eukaryota</taxon>
        <taxon>Viridiplantae</taxon>
        <taxon>Streptophyta</taxon>
        <taxon>Embryophyta</taxon>
        <taxon>Tracheophyta</taxon>
        <taxon>Spermatophyta</taxon>
        <taxon>Magnoliopsida</taxon>
        <taxon>Liliopsida</taxon>
        <taxon>Poales</taxon>
        <taxon>Poaceae</taxon>
        <taxon>PACMAD clade</taxon>
        <taxon>Panicoideae</taxon>
        <taxon>Andropogonodae</taxon>
        <taxon>Andropogoneae</taxon>
        <taxon>Tripsacinae</taxon>
        <taxon>Zea</taxon>
    </lineage>
</organism>
<dbReference type="InParanoid" id="A0A804NVX3"/>
<keyword evidence="3" id="KW-1185">Reference proteome</keyword>
<name>A0A804NVX3_MAIZE</name>
<sequence>MQGKDMIGRARTGLGRPWLLLFLSWTRSSATTRRMGSFLFHMWNSFNLSTREI</sequence>
<evidence type="ECO:0000313" key="3">
    <source>
        <dbReference type="Proteomes" id="UP000007305"/>
    </source>
</evidence>
<feature type="signal peptide" evidence="1">
    <location>
        <begin position="1"/>
        <end position="30"/>
    </location>
</feature>
<accession>A0A804NVX3</accession>
<dbReference type="Proteomes" id="UP000007305">
    <property type="component" value="Chromosome 4"/>
</dbReference>
<reference evidence="2" key="2">
    <citation type="submission" date="2019-07" db="EMBL/GenBank/DDBJ databases">
        <authorList>
            <person name="Seetharam A."/>
            <person name="Woodhouse M."/>
            <person name="Cannon E."/>
        </authorList>
    </citation>
    <scope>NUCLEOTIDE SEQUENCE [LARGE SCALE GENOMIC DNA]</scope>
    <source>
        <strain evidence="2">cv. B73</strain>
    </source>
</reference>
<feature type="chain" id="PRO_5032689021" evidence="1">
    <location>
        <begin position="31"/>
        <end position="53"/>
    </location>
</feature>
<dbReference type="Gramene" id="Zm00001eb190520_T001">
    <property type="protein sequence ID" value="Zm00001eb190520_P001"/>
    <property type="gene ID" value="Zm00001eb190520"/>
</dbReference>
<evidence type="ECO:0000256" key="1">
    <source>
        <dbReference type="SAM" id="SignalP"/>
    </source>
</evidence>
<proteinExistence type="predicted"/>
<keyword evidence="1" id="KW-0732">Signal</keyword>